<evidence type="ECO:0000313" key="9">
    <source>
        <dbReference type="EMBL" id="GAA4793067.1"/>
    </source>
</evidence>
<evidence type="ECO:0000256" key="1">
    <source>
        <dbReference type="ARBA" id="ARBA00004651"/>
    </source>
</evidence>
<protein>
    <recommendedName>
        <fullName evidence="8">Probable membrane transporter protein</fullName>
    </recommendedName>
</protein>
<gene>
    <name evidence="9" type="ORF">GCM10023231_21580</name>
</gene>
<keyword evidence="10" id="KW-1185">Reference proteome</keyword>
<sequence>MQYYQTIWLSLAQNHTLMTVLTFTLILLLGAYAAGFIGSLSGLGGGVVIIPLLTTVLHVDIHYAIGAALVSVIATSSGSAAAYVKEGITNMRLGMFLEIATTAGAIGGALMSTIAPTSFIAVLFGCTLIFSSINSLRKKQEHAVKTSSKLAILLKLPSTYPEGKTRIAYGTKNVIGGFSMMGLAGMLSGLLGIGSGAFKVIAMDNIMKIPFKVSTTTSNFMMGVTATASAVIYLQKGYIEPVICMPAVIGVLLGAMTGARILIKANPRKLRLFFAVIIIMLALNMVYNGVVGNI</sequence>
<evidence type="ECO:0000256" key="2">
    <source>
        <dbReference type="ARBA" id="ARBA00009142"/>
    </source>
</evidence>
<comment type="caution">
    <text evidence="9">The sequence shown here is derived from an EMBL/GenBank/DDBJ whole genome shotgun (WGS) entry which is preliminary data.</text>
</comment>
<name>A0ABP9BBD7_9SPHI</name>
<keyword evidence="3" id="KW-0813">Transport</keyword>
<keyword evidence="4 8" id="KW-1003">Cell membrane</keyword>
<reference evidence="10" key="1">
    <citation type="journal article" date="2019" name="Int. J. Syst. Evol. Microbiol.">
        <title>The Global Catalogue of Microorganisms (GCM) 10K type strain sequencing project: providing services to taxonomists for standard genome sequencing and annotation.</title>
        <authorList>
            <consortium name="The Broad Institute Genomics Platform"/>
            <consortium name="The Broad Institute Genome Sequencing Center for Infectious Disease"/>
            <person name="Wu L."/>
            <person name="Ma J."/>
        </authorList>
    </citation>
    <scope>NUCLEOTIDE SEQUENCE [LARGE SCALE GENOMIC DNA]</scope>
    <source>
        <strain evidence="10">JCM 18200</strain>
    </source>
</reference>
<evidence type="ECO:0000256" key="6">
    <source>
        <dbReference type="ARBA" id="ARBA00022989"/>
    </source>
</evidence>
<keyword evidence="7 8" id="KW-0472">Membrane</keyword>
<evidence type="ECO:0000256" key="5">
    <source>
        <dbReference type="ARBA" id="ARBA00022692"/>
    </source>
</evidence>
<evidence type="ECO:0000256" key="4">
    <source>
        <dbReference type="ARBA" id="ARBA00022475"/>
    </source>
</evidence>
<dbReference type="InterPro" id="IPR052017">
    <property type="entry name" value="TSUP"/>
</dbReference>
<dbReference type="EMBL" id="BAABIQ010000033">
    <property type="protein sequence ID" value="GAA4793067.1"/>
    <property type="molecule type" value="Genomic_DNA"/>
</dbReference>
<feature type="transmembrane region" description="Helical" evidence="8">
    <location>
        <begin position="213"/>
        <end position="233"/>
    </location>
</feature>
<feature type="transmembrane region" description="Helical" evidence="8">
    <location>
        <begin position="61"/>
        <end position="84"/>
    </location>
</feature>
<evidence type="ECO:0000313" key="10">
    <source>
        <dbReference type="Proteomes" id="UP001501411"/>
    </source>
</evidence>
<feature type="transmembrane region" description="Helical" evidence="8">
    <location>
        <begin position="20"/>
        <end position="41"/>
    </location>
</feature>
<dbReference type="Pfam" id="PF01925">
    <property type="entry name" value="TauE"/>
    <property type="match status" value="1"/>
</dbReference>
<dbReference type="InterPro" id="IPR002781">
    <property type="entry name" value="TM_pro_TauE-like"/>
</dbReference>
<proteinExistence type="inferred from homology"/>
<organism evidence="9 10">
    <name type="scientific">Olivibacter ginsenosidimutans</name>
    <dbReference type="NCBI Taxonomy" id="1176537"/>
    <lineage>
        <taxon>Bacteria</taxon>
        <taxon>Pseudomonadati</taxon>
        <taxon>Bacteroidota</taxon>
        <taxon>Sphingobacteriia</taxon>
        <taxon>Sphingobacteriales</taxon>
        <taxon>Sphingobacteriaceae</taxon>
        <taxon>Olivibacter</taxon>
    </lineage>
</organism>
<dbReference type="PANTHER" id="PTHR30269">
    <property type="entry name" value="TRANSMEMBRANE PROTEIN YFCA"/>
    <property type="match status" value="1"/>
</dbReference>
<feature type="transmembrane region" description="Helical" evidence="8">
    <location>
        <begin position="178"/>
        <end position="201"/>
    </location>
</feature>
<evidence type="ECO:0000256" key="7">
    <source>
        <dbReference type="ARBA" id="ARBA00023136"/>
    </source>
</evidence>
<evidence type="ECO:0000256" key="8">
    <source>
        <dbReference type="RuleBase" id="RU363041"/>
    </source>
</evidence>
<feature type="transmembrane region" description="Helical" evidence="8">
    <location>
        <begin position="239"/>
        <end position="263"/>
    </location>
</feature>
<dbReference type="PANTHER" id="PTHR30269:SF23">
    <property type="entry name" value="MEMBRANE TRANSPORTER PROTEIN YDHB-RELATED"/>
    <property type="match status" value="1"/>
</dbReference>
<keyword evidence="6 8" id="KW-1133">Transmembrane helix</keyword>
<keyword evidence="5 8" id="KW-0812">Transmembrane</keyword>
<accession>A0ABP9BBD7</accession>
<comment type="subcellular location">
    <subcellularLocation>
        <location evidence="1 8">Cell membrane</location>
        <topology evidence="1 8">Multi-pass membrane protein</topology>
    </subcellularLocation>
</comment>
<feature type="transmembrane region" description="Helical" evidence="8">
    <location>
        <begin position="105"/>
        <end position="130"/>
    </location>
</feature>
<feature type="transmembrane region" description="Helical" evidence="8">
    <location>
        <begin position="270"/>
        <end position="290"/>
    </location>
</feature>
<comment type="similarity">
    <text evidence="2 8">Belongs to the 4-toluene sulfonate uptake permease (TSUP) (TC 2.A.102) family.</text>
</comment>
<evidence type="ECO:0000256" key="3">
    <source>
        <dbReference type="ARBA" id="ARBA00022448"/>
    </source>
</evidence>
<dbReference type="Proteomes" id="UP001501411">
    <property type="component" value="Unassembled WGS sequence"/>
</dbReference>